<feature type="region of interest" description="Disordered" evidence="1">
    <location>
        <begin position="249"/>
        <end position="268"/>
    </location>
</feature>
<dbReference type="OrthoDB" id="1731207at2759"/>
<feature type="domain" description="Retrotransposon gag" evidence="2">
    <location>
        <begin position="38"/>
        <end position="127"/>
    </location>
</feature>
<dbReference type="InterPro" id="IPR041588">
    <property type="entry name" value="Integrase_H2C2"/>
</dbReference>
<organism evidence="4">
    <name type="scientific">Nicotiana tabacum</name>
    <name type="common">Common tobacco</name>
    <dbReference type="NCBI Taxonomy" id="4097"/>
    <lineage>
        <taxon>Eukaryota</taxon>
        <taxon>Viridiplantae</taxon>
        <taxon>Streptophyta</taxon>
        <taxon>Embryophyta</taxon>
        <taxon>Tracheophyta</taxon>
        <taxon>Spermatophyta</taxon>
        <taxon>Magnoliopsida</taxon>
        <taxon>eudicotyledons</taxon>
        <taxon>Gunneridae</taxon>
        <taxon>Pentapetalae</taxon>
        <taxon>asterids</taxon>
        <taxon>lamiids</taxon>
        <taxon>Solanales</taxon>
        <taxon>Solanaceae</taxon>
        <taxon>Nicotianoideae</taxon>
        <taxon>Nicotianeae</taxon>
        <taxon>Nicotiana</taxon>
    </lineage>
</organism>
<reference evidence="4" key="1">
    <citation type="submission" date="2025-08" db="UniProtKB">
        <authorList>
            <consortium name="RefSeq"/>
        </authorList>
    </citation>
    <scope>IDENTIFICATION</scope>
</reference>
<protein>
    <recommendedName>
        <fullName evidence="5">Retrotransposon gag domain-containing protein</fullName>
    </recommendedName>
</protein>
<name>A0A1S4A3R9_TOBAC</name>
<feature type="domain" description="Integrase zinc-binding" evidence="3">
    <location>
        <begin position="284"/>
        <end position="319"/>
    </location>
</feature>
<dbReference type="PANTHER" id="PTHR35046:SF21">
    <property type="entry name" value="RETROTRANSPOSON GAG DOMAIN-CONTAINING PROTEIN-RELATED"/>
    <property type="match status" value="1"/>
</dbReference>
<feature type="compositionally biased region" description="Basic and acidic residues" evidence="1">
    <location>
        <begin position="154"/>
        <end position="198"/>
    </location>
</feature>
<gene>
    <name evidence="4" type="primary">LOC107793387</name>
</gene>
<dbReference type="Pfam" id="PF03732">
    <property type="entry name" value="Retrotrans_gag"/>
    <property type="match status" value="1"/>
</dbReference>
<dbReference type="AlphaFoldDB" id="A0A1S4A3R9"/>
<evidence type="ECO:0000259" key="2">
    <source>
        <dbReference type="Pfam" id="PF03732"/>
    </source>
</evidence>
<feature type="region of interest" description="Disordered" evidence="1">
    <location>
        <begin position="129"/>
        <end position="213"/>
    </location>
</feature>
<dbReference type="OMA" id="NTHAYRT"/>
<proteinExistence type="predicted"/>
<dbReference type="RefSeq" id="XP_016471216.1">
    <property type="nucleotide sequence ID" value="XM_016615730.1"/>
</dbReference>
<dbReference type="PaxDb" id="4097-A0A1S4A3R9"/>
<feature type="non-terminal residue" evidence="4">
    <location>
        <position position="392"/>
    </location>
</feature>
<dbReference type="Pfam" id="PF17921">
    <property type="entry name" value="Integrase_H2C2"/>
    <property type="match status" value="1"/>
</dbReference>
<dbReference type="KEGG" id="nta:107793387"/>
<evidence type="ECO:0000256" key="1">
    <source>
        <dbReference type="SAM" id="MobiDB-lite"/>
    </source>
</evidence>
<evidence type="ECO:0008006" key="5">
    <source>
        <dbReference type="Google" id="ProtNLM"/>
    </source>
</evidence>
<accession>A0A1S4A3R9</accession>
<dbReference type="Gene3D" id="1.10.340.70">
    <property type="match status" value="1"/>
</dbReference>
<evidence type="ECO:0000313" key="4">
    <source>
        <dbReference type="RefSeq" id="XP_016471216.1"/>
    </source>
</evidence>
<dbReference type="PANTHER" id="PTHR35046">
    <property type="entry name" value="ZINC KNUCKLE (CCHC-TYPE) FAMILY PROTEIN"/>
    <property type="match status" value="1"/>
</dbReference>
<dbReference type="InterPro" id="IPR005162">
    <property type="entry name" value="Retrotrans_gag_dom"/>
</dbReference>
<evidence type="ECO:0000259" key="3">
    <source>
        <dbReference type="Pfam" id="PF17921"/>
    </source>
</evidence>
<feature type="compositionally biased region" description="Polar residues" evidence="1">
    <location>
        <begin position="138"/>
        <end position="149"/>
    </location>
</feature>
<sequence length="392" mass="44853">MKMPSFKGTRDPDLYLDWERKVEAIFDFHNYSEGKKVKLVVVEFSNYATIWWKKLTRDRLQEGQAPVATWAEMKRVMRKRFVPSHFQRELQQRLQTLKQGPMSVDEYFKAMDMAMIQANCTEEEKATMVAGQNKRKQASSWKGRTSTMSKKPWPNHEMKSSFRPQEDKGKGRGHMMHECPSRRNIILKEDGGYESEKSEGEEEGDVSDEDDVELPNDGMVGDFEDVFPENIPYGLPPLREIEHQIDFVPGSQIPNRPAYRSNPEETKELQSEKLSGSTLNYSTDAHCGGLMGHFGVPKTLDILAENIFWPGMRKDVERILGTAGAICRCKERTTEVVKEKKGRSRRCGGLNAPTMAQARLLGRRCDFGLLSESCKSSSLNKNVVPQKRYLSR</sequence>
<feature type="compositionally biased region" description="Acidic residues" evidence="1">
    <location>
        <begin position="199"/>
        <end position="213"/>
    </location>
</feature>